<dbReference type="Gramene" id="TraesCS2D03G1320200.1">
    <property type="protein sequence ID" value="TraesCS2D03G1320200.1.CDS"/>
    <property type="gene ID" value="TraesCS2D03G1320200"/>
</dbReference>
<dbReference type="SUPFAM" id="SSF52540">
    <property type="entry name" value="P-loop containing nucleoside triphosphate hydrolases"/>
    <property type="match status" value="3"/>
</dbReference>
<accession>A0A3B6DMP5</accession>
<feature type="region of interest" description="Disordered" evidence="8">
    <location>
        <begin position="1218"/>
        <end position="1262"/>
    </location>
</feature>
<keyword evidence="3" id="KW-0677">Repeat</keyword>
<feature type="coiled-coil region" evidence="7">
    <location>
        <begin position="114"/>
        <end position="141"/>
    </location>
</feature>
<keyword evidence="5" id="KW-0611">Plant defense</keyword>
<dbReference type="InterPro" id="IPR032675">
    <property type="entry name" value="LRR_dom_sf"/>
</dbReference>
<keyword evidence="6 7" id="KW-0175">Coiled coil</keyword>
<evidence type="ECO:0000256" key="1">
    <source>
        <dbReference type="ARBA" id="ARBA00008894"/>
    </source>
</evidence>
<evidence type="ECO:0008006" key="14">
    <source>
        <dbReference type="Google" id="ProtNLM"/>
    </source>
</evidence>
<organism evidence="12">
    <name type="scientific">Triticum aestivum</name>
    <name type="common">Wheat</name>
    <dbReference type="NCBI Taxonomy" id="4565"/>
    <lineage>
        <taxon>Eukaryota</taxon>
        <taxon>Viridiplantae</taxon>
        <taxon>Streptophyta</taxon>
        <taxon>Embryophyta</taxon>
        <taxon>Tracheophyta</taxon>
        <taxon>Spermatophyta</taxon>
        <taxon>Magnoliopsida</taxon>
        <taxon>Liliopsida</taxon>
        <taxon>Poales</taxon>
        <taxon>Poaceae</taxon>
        <taxon>BOP clade</taxon>
        <taxon>Pooideae</taxon>
        <taxon>Triticodae</taxon>
        <taxon>Triticeae</taxon>
        <taxon>Triticinae</taxon>
        <taxon>Triticum</taxon>
    </lineage>
</organism>
<reference evidence="12" key="1">
    <citation type="submission" date="2018-08" db="EMBL/GenBank/DDBJ databases">
        <authorList>
            <person name="Rossello M."/>
        </authorList>
    </citation>
    <scope>NUCLEOTIDE SEQUENCE [LARGE SCALE GENOMIC DNA]</scope>
    <source>
        <strain evidence="12">cv. Chinese Spring</strain>
    </source>
</reference>
<evidence type="ECO:0000256" key="5">
    <source>
        <dbReference type="ARBA" id="ARBA00022821"/>
    </source>
</evidence>
<evidence type="ECO:0000313" key="13">
    <source>
        <dbReference type="Proteomes" id="UP000019116"/>
    </source>
</evidence>
<dbReference type="InterPro" id="IPR038005">
    <property type="entry name" value="RX-like_CC"/>
</dbReference>
<evidence type="ECO:0000256" key="2">
    <source>
        <dbReference type="ARBA" id="ARBA00022614"/>
    </source>
</evidence>
<keyword evidence="4" id="KW-0547">Nucleotide-binding</keyword>
<keyword evidence="2" id="KW-0433">Leucine-rich repeat</keyword>
<dbReference type="InterPro" id="IPR027417">
    <property type="entry name" value="P-loop_NTPase"/>
</dbReference>
<evidence type="ECO:0000256" key="4">
    <source>
        <dbReference type="ARBA" id="ARBA00022741"/>
    </source>
</evidence>
<dbReference type="GO" id="GO:0043531">
    <property type="term" value="F:ADP binding"/>
    <property type="evidence" value="ECO:0007669"/>
    <property type="project" value="InterPro"/>
</dbReference>
<name>A0A3B6DMP5_WHEAT</name>
<evidence type="ECO:0000313" key="12">
    <source>
        <dbReference type="EnsemblPlants" id="TraesCS2D02G577300.1"/>
    </source>
</evidence>
<dbReference type="InterPro" id="IPR055414">
    <property type="entry name" value="LRR_R13L4/SHOC2-like"/>
</dbReference>
<feature type="domain" description="Disease resistance R13L4/SHOC-2-like LRR" evidence="11">
    <location>
        <begin position="1307"/>
        <end position="1475"/>
    </location>
</feature>
<comment type="similarity">
    <text evidence="1">Belongs to the disease resistance NB-LRR family.</text>
</comment>
<dbReference type="Proteomes" id="UP000019116">
    <property type="component" value="Chromosome 2D"/>
</dbReference>
<dbReference type="GO" id="GO:0051707">
    <property type="term" value="P:response to other organism"/>
    <property type="evidence" value="ECO:0007669"/>
    <property type="project" value="UniProtKB-ARBA"/>
</dbReference>
<feature type="domain" description="Disease resistance R13L4/SHOC-2-like LRR" evidence="11">
    <location>
        <begin position="1095"/>
        <end position="1197"/>
    </location>
</feature>
<dbReference type="InterPro" id="IPR041118">
    <property type="entry name" value="Rx_N"/>
</dbReference>
<dbReference type="Gene3D" id="3.40.50.300">
    <property type="entry name" value="P-loop containing nucleotide triphosphate hydrolases"/>
    <property type="match status" value="2"/>
</dbReference>
<dbReference type="Gene3D" id="1.20.5.4130">
    <property type="match status" value="1"/>
</dbReference>
<dbReference type="Gene3D" id="3.80.10.10">
    <property type="entry name" value="Ribonuclease Inhibitor"/>
    <property type="match status" value="2"/>
</dbReference>
<dbReference type="CDD" id="cd14798">
    <property type="entry name" value="RX-CC_like"/>
    <property type="match status" value="1"/>
</dbReference>
<proteinExistence type="inferred from homology"/>
<dbReference type="PANTHER" id="PTHR23155">
    <property type="entry name" value="DISEASE RESISTANCE PROTEIN RP"/>
    <property type="match status" value="1"/>
</dbReference>
<dbReference type="GO" id="GO:0006952">
    <property type="term" value="P:defense response"/>
    <property type="evidence" value="ECO:0007669"/>
    <property type="project" value="UniProtKB-KW"/>
</dbReference>
<keyword evidence="13" id="KW-1185">Reference proteome</keyword>
<feature type="domain" description="NB-ARC" evidence="9">
    <location>
        <begin position="726"/>
        <end position="891"/>
    </location>
</feature>
<feature type="compositionally biased region" description="Polar residues" evidence="8">
    <location>
        <begin position="1228"/>
        <end position="1257"/>
    </location>
</feature>
<evidence type="ECO:0000256" key="8">
    <source>
        <dbReference type="SAM" id="MobiDB-lite"/>
    </source>
</evidence>
<feature type="domain" description="Disease resistance N-terminal" evidence="10">
    <location>
        <begin position="12"/>
        <end position="88"/>
    </location>
</feature>
<dbReference type="PANTHER" id="PTHR23155:SF1135">
    <property type="entry name" value="OS08G0246300 PROTEIN"/>
    <property type="match status" value="1"/>
</dbReference>
<evidence type="ECO:0000256" key="7">
    <source>
        <dbReference type="SAM" id="Coils"/>
    </source>
</evidence>
<dbReference type="PRINTS" id="PR00364">
    <property type="entry name" value="DISEASERSIST"/>
</dbReference>
<dbReference type="SUPFAM" id="SSF52047">
    <property type="entry name" value="RNI-like"/>
    <property type="match status" value="1"/>
</dbReference>
<reference evidence="12" key="2">
    <citation type="submission" date="2018-10" db="UniProtKB">
        <authorList>
            <consortium name="EnsemblPlants"/>
        </authorList>
    </citation>
    <scope>IDENTIFICATION</scope>
</reference>
<dbReference type="InterPro" id="IPR044974">
    <property type="entry name" value="Disease_R_plants"/>
</dbReference>
<evidence type="ECO:0000259" key="9">
    <source>
        <dbReference type="Pfam" id="PF00931"/>
    </source>
</evidence>
<dbReference type="Pfam" id="PF00931">
    <property type="entry name" value="NB-ARC"/>
    <property type="match status" value="2"/>
</dbReference>
<feature type="domain" description="NB-ARC" evidence="9">
    <location>
        <begin position="191"/>
        <end position="319"/>
    </location>
</feature>
<dbReference type="OrthoDB" id="691071at2759"/>
<dbReference type="OMA" id="FHRCDLE"/>
<evidence type="ECO:0000259" key="10">
    <source>
        <dbReference type="Pfam" id="PF18052"/>
    </source>
</evidence>
<evidence type="ECO:0000256" key="6">
    <source>
        <dbReference type="ARBA" id="ARBA00023054"/>
    </source>
</evidence>
<dbReference type="Pfam" id="PF18052">
    <property type="entry name" value="Rx_N"/>
    <property type="match status" value="1"/>
</dbReference>
<dbReference type="Pfam" id="PF23598">
    <property type="entry name" value="LRR_14"/>
    <property type="match status" value="2"/>
</dbReference>
<protein>
    <recommendedName>
        <fullName evidence="14">Disease resistance protein RPM1</fullName>
    </recommendedName>
</protein>
<dbReference type="Gramene" id="TraesCS2D02G577300.1">
    <property type="protein sequence ID" value="TraesCS2D02G577300.1"/>
    <property type="gene ID" value="TraesCS2D02G577300"/>
</dbReference>
<evidence type="ECO:0000259" key="11">
    <source>
        <dbReference type="Pfam" id="PF23598"/>
    </source>
</evidence>
<dbReference type="STRING" id="4565.A0A3B6DMP5"/>
<dbReference type="InterPro" id="IPR002182">
    <property type="entry name" value="NB-ARC"/>
</dbReference>
<dbReference type="EnsemblPlants" id="TraesCS2D02G577300.1">
    <property type="protein sequence ID" value="TraesCS2D02G577300.1"/>
    <property type="gene ID" value="TraesCS2D02G577300"/>
</dbReference>
<evidence type="ECO:0000256" key="3">
    <source>
        <dbReference type="ARBA" id="ARBA00022737"/>
    </source>
</evidence>
<sequence length="1565" mass="177485">MADFALGLAKTAVEGTLSRVQSAIDEENTLKAAAQQDLAFITGEFQMMQSFLEVASKDRARNKVVKTWVRQLRDLAFDVEDCVEFVIHLDNDSTWKWVWRMVPSCMTPPRSRDLDDAVAELKQLKARVEEVSQRNTRYNLISDSGSDPVSQSPAVQLATTGPSTIDILMDLWEANGKHRGFCNLQKLITNEGNDLQVISLWGSAGSDIEGTHIINKAYCDPEICHIFKSRAWVKLMHPFNPDEFLKNLQTRLQASSQSCQAVHFKGGILEDDPIKQLAEQRYLVILEGISSVVEWEIIRLYLPDNNNGSRIVVSTKQIGDAIFLAGEPYRVSVLREFTGGHYHCAFYKKGSGRRNVMGDLIGLLKRPGVISVWGTGDDKSTLVKEIFDDFRQNKNEKRLNSQGAEGLFCGWVDVAQPFILKDFYLSLLQSFRNNNNTESFEGDTEQWFNMVHHGYKYQRLVVINGLQSTKEWQVIKSAFITSGKLASLQNRIIVITNEESVAISCVDRKYGALNVNDMALHPSMQIHGYMDELFWRLQHRRMISVFGAGGETSTILKQVYDGIKHQHLGFKEVEKFEYYVWVDLPHPFGDEELRLRLFKEWFPDEDEEEELAESFFWPREKKCIFIINGMESTEEWELIKQFLVVWNLVVQKRGIESRIILIANHESFPNHFVEHLEANNVVRRLTKASDYYGYGDNKEASRSMFLSNRIENPCIMKSQWEACRKINKLSERTGVTSVWGIAGVGKSTLVLKYLQEPIFSLFSKFAWVNVPSGPFDLVEFSRILLLDFHRCDLEAMEATAIGIMQGLDPIQGCREILRLDKYLVVIDGLRSTCDWDLIEAAFLSEPNRKATIVVITTEESIAKHSVKQQADRMINVKCLEDDEAYVLFKQINDPNGKELASPMGNEDLAKLVAKCGGLPKVVSAIGKVSWSFLEHMNDEFMVKLETDPQFHTLSGLLSWMHSYFDACSDSIKPCIFYISVFPASSKIRRGRLVRRWIAEGYSRNAPGCTARENVQKRLADLVELSIIQQATSKVICQVNGFFREYIISRPMEDNLVFALDGRCSPNTQHTGQHLTIMADWHRDQNVFESINFARMRSLTVFGTWCSFFISDKMKRLRVLDLEDMMAVTNDDIEKIFVKLLSLKFISLRGCRKISRLPDTLGGLRHLQTIDVRLTSISMLPSAIIKLHKLQYIRAGTDQDWTSASLEDCDGVTSQLRAATSPELEDGDSNISVGQPTVQTSPENGSAESPAQVTTSPEAKSFPMQPKVGWVSKLSRTSVSRLPKFPLVATWSLCGSEGEREAKHQNGGVDLPVGIENLAALHTVGVVNVNASGGEAFLKQLASLTQLLKLRVCGINKKNWQLLCGALSNENCHLESLSVRFDEDCLDGSFMPPKTLKSLKLYGPIKKLPDTIKVLVNLKKLDIEMTITRLEDMHFFLKDKLPRLGILNRLCIKVQGDQKLDFDLSEFPYLVFNKDNPCRPRVLKMDCSSKLEVKFVCHGIFGSFEVLIIQCSKGSFFRVLGIHGLNPLFALKTLWLKGSYSEEQRQHVKELVDRHYEKPVLKLEPL</sequence>